<organism evidence="1 2">
    <name type="scientific">Rhabditophanes sp. KR3021</name>
    <dbReference type="NCBI Taxonomy" id="114890"/>
    <lineage>
        <taxon>Eukaryota</taxon>
        <taxon>Metazoa</taxon>
        <taxon>Ecdysozoa</taxon>
        <taxon>Nematoda</taxon>
        <taxon>Chromadorea</taxon>
        <taxon>Rhabditida</taxon>
        <taxon>Tylenchina</taxon>
        <taxon>Panagrolaimomorpha</taxon>
        <taxon>Strongyloidoidea</taxon>
        <taxon>Alloionematidae</taxon>
        <taxon>Rhabditophanes</taxon>
    </lineage>
</organism>
<proteinExistence type="predicted"/>
<evidence type="ECO:0000313" key="1">
    <source>
        <dbReference type="Proteomes" id="UP000095286"/>
    </source>
</evidence>
<reference evidence="2" key="1">
    <citation type="submission" date="2016-11" db="UniProtKB">
        <authorList>
            <consortium name="WormBaseParasite"/>
        </authorList>
    </citation>
    <scope>IDENTIFICATION</scope>
    <source>
        <strain evidence="2">KR3021</strain>
    </source>
</reference>
<dbReference type="Proteomes" id="UP000095286">
    <property type="component" value="Unplaced"/>
</dbReference>
<protein>
    <submittedName>
        <fullName evidence="2">FACT complex subunit</fullName>
    </submittedName>
</protein>
<name>A0AC35UB63_9BILA</name>
<accession>A0AC35UB63</accession>
<dbReference type="WBParaSite" id="RSKR_0000902400.1">
    <property type="protein sequence ID" value="RSKR_0000902400.1"/>
    <property type="gene ID" value="RSKR_0000902400"/>
</dbReference>
<evidence type="ECO:0000313" key="2">
    <source>
        <dbReference type="WBParaSite" id="RSKR_0000902400.1"/>
    </source>
</evidence>
<sequence>MGNEKKTPQINKDNFVTRCTKLYDYWEKDENLSKLNAFAFIMGTDDDSGAYSKTLTLHTWLFSCTIADTMIVFTKEKMYFLGSAKKIHYFDPVVSSEYNGKVPPMITILRDKNDKDKANMGTLCAALKKAGDKYGYFDKDRKKFDTDFAKAWIASTMSSDVNEKFSDVSTEFAKLFSVKDEKEQGFLKNSALATVNSWAHFRKKVIEIIDHEKKVKHSKLANEMDDDFLTVQVQGSLVDKGILDMCYSPIIQSGGKYELKYSAVSDDRILHFGTIVSSIGLRFNSYCSNLTRTLLVDPSKELEATYEHTLKGQAAIIEALKPGKRICDAYKAGIAYFTENCPKLVENLVKTNFGFLIGVEFREPCFLINEKCVEIVRADMVFTVYVALQNIKNRSASEEAGKNVAIMVGDTVLVTEEGSNEILTEKARSRAKSTIIRINAEANEAASRENVRPSNGGESLGRGKRSVVLQDQTRNKTTNEEKRKEKQRELMVKLNEAAKERILNKATKQDTIREKKSTVSYKKPSRFPSNDEINSQQIFIDKDNYTVILPLYGIPVPFHVSVIKNCSQSIQGDHTYLRINFSFPGSQVGVKEASNNVNPLLTYLKEITYRSSNLKEPGEINAPSSNLENSFRFIKEMQKKFKNKEAEELEAEGTIKQDKLIISNSKNNPKLKDLFVRPVIAAKKVTGYLEAHVNGFRYTSVKGEKIDVLYNNIKHSFFQPCDGEMIILLHFNLKNPVLWGKKKYSDIQFYTEVGELTTDLGKYHHMQERDDRRSEDMEREMRKRLNQAFQTFVDRVIKASNDEIDFDSPFSQLGFHGVPYRSSVVIKPTSSCIVSLTEWPTLVVTLSEIELVHFERVSFQLKNFDLVIIFKDYTKPVQTITQIPMNQLDGVKEWLNSCDIRYTEGIQSLRFSKILATVLSDPIGFFNDGGWGFLADDDENTVQEDNSDSDESEFAGSEAESDAEDGSEDDFEESGDESDDGSDDEGSLSSGQSSGKDWSDLEEEAQDFDRQKTRQTDEEDNTRKRKLGNGSSSGNNAKRRRH</sequence>